<reference evidence="3" key="1">
    <citation type="submission" date="2016-07" db="EMBL/GenBank/DDBJ databases">
        <authorList>
            <person name="Florea S."/>
            <person name="Webb J.S."/>
            <person name="Jaromczyk J."/>
            <person name="Schardl C.L."/>
        </authorList>
    </citation>
    <scope>NUCLEOTIDE SEQUENCE [LARGE SCALE GENOMIC DNA]</scope>
    <source>
        <strain evidence="3">KCTC 42131</strain>
    </source>
</reference>
<dbReference type="InterPro" id="IPR000835">
    <property type="entry name" value="HTH_MarR-typ"/>
</dbReference>
<name>A0A1E8CMQ2_9GAMM</name>
<dbReference type="Gene3D" id="1.10.10.10">
    <property type="entry name" value="Winged helix-like DNA-binding domain superfamily/Winged helix DNA-binding domain"/>
    <property type="match status" value="1"/>
</dbReference>
<dbReference type="PANTHER" id="PTHR33164">
    <property type="entry name" value="TRANSCRIPTIONAL REGULATOR, MARR FAMILY"/>
    <property type="match status" value="1"/>
</dbReference>
<evidence type="ECO:0000259" key="1">
    <source>
        <dbReference type="PROSITE" id="PS50995"/>
    </source>
</evidence>
<dbReference type="PROSITE" id="PS50995">
    <property type="entry name" value="HTH_MARR_2"/>
    <property type="match status" value="1"/>
</dbReference>
<sequence length="145" mass="16309">MHSPKRKLFLDLVRAIFRVNGLLLADGDRMAERAGLTSARWKVIGIVALTSAGVTVPGIARALGQSRQAVQRITDVMQIDGLVRYEINPRHKRSSLVQLTDHGQQVYNELRAVQDPWAIGHTEDTSVEELESALRLMQRLINRME</sequence>
<evidence type="ECO:0000313" key="2">
    <source>
        <dbReference type="EMBL" id="OFE13708.1"/>
    </source>
</evidence>
<dbReference type="STRING" id="1524254.PHACT_11660"/>
<comment type="caution">
    <text evidence="2">The sequence shown here is derived from an EMBL/GenBank/DDBJ whole genome shotgun (WGS) entry which is preliminary data.</text>
</comment>
<feature type="domain" description="HTH marR-type" evidence="1">
    <location>
        <begin position="5"/>
        <end position="142"/>
    </location>
</feature>
<dbReference type="RefSeq" id="WP_070117925.1">
    <property type="nucleotide sequence ID" value="NZ_CAXATG010000003.1"/>
</dbReference>
<proteinExistence type="predicted"/>
<dbReference type="InterPro" id="IPR036388">
    <property type="entry name" value="WH-like_DNA-bd_sf"/>
</dbReference>
<dbReference type="Pfam" id="PF12802">
    <property type="entry name" value="MarR_2"/>
    <property type="match status" value="1"/>
</dbReference>
<dbReference type="GO" id="GO:0006950">
    <property type="term" value="P:response to stress"/>
    <property type="evidence" value="ECO:0007669"/>
    <property type="project" value="TreeGrafter"/>
</dbReference>
<keyword evidence="3" id="KW-1185">Reference proteome</keyword>
<dbReference type="InterPro" id="IPR039422">
    <property type="entry name" value="MarR/SlyA-like"/>
</dbReference>
<dbReference type="SUPFAM" id="SSF46785">
    <property type="entry name" value="Winged helix' DNA-binding domain"/>
    <property type="match status" value="1"/>
</dbReference>
<dbReference type="PANTHER" id="PTHR33164:SF43">
    <property type="entry name" value="HTH-TYPE TRANSCRIPTIONAL REPRESSOR YETL"/>
    <property type="match status" value="1"/>
</dbReference>
<dbReference type="SMART" id="SM00347">
    <property type="entry name" value="HTH_MARR"/>
    <property type="match status" value="1"/>
</dbReference>
<gene>
    <name evidence="2" type="ORF">PHACT_11660</name>
</gene>
<evidence type="ECO:0000313" key="3">
    <source>
        <dbReference type="Proteomes" id="UP000175669"/>
    </source>
</evidence>
<dbReference type="AlphaFoldDB" id="A0A1E8CMQ2"/>
<protein>
    <recommendedName>
        <fullName evidence="1">HTH marR-type domain-containing protein</fullName>
    </recommendedName>
</protein>
<dbReference type="GO" id="GO:0003700">
    <property type="term" value="F:DNA-binding transcription factor activity"/>
    <property type="evidence" value="ECO:0007669"/>
    <property type="project" value="InterPro"/>
</dbReference>
<organism evidence="2 3">
    <name type="scientific">Pseudohongiella acticola</name>
    <dbReference type="NCBI Taxonomy" id="1524254"/>
    <lineage>
        <taxon>Bacteria</taxon>
        <taxon>Pseudomonadati</taxon>
        <taxon>Pseudomonadota</taxon>
        <taxon>Gammaproteobacteria</taxon>
        <taxon>Pseudomonadales</taxon>
        <taxon>Pseudohongiellaceae</taxon>
        <taxon>Pseudohongiella</taxon>
    </lineage>
</organism>
<dbReference type="Proteomes" id="UP000175669">
    <property type="component" value="Unassembled WGS sequence"/>
</dbReference>
<dbReference type="OrthoDB" id="5511415at2"/>
<dbReference type="EMBL" id="MASR01000001">
    <property type="protein sequence ID" value="OFE13708.1"/>
    <property type="molecule type" value="Genomic_DNA"/>
</dbReference>
<accession>A0A1E8CMQ2</accession>
<dbReference type="InterPro" id="IPR036390">
    <property type="entry name" value="WH_DNA-bd_sf"/>
</dbReference>